<organism evidence="1 2">
    <name type="scientific">Kitasatospora gansuensis</name>
    <dbReference type="NCBI Taxonomy" id="258050"/>
    <lineage>
        <taxon>Bacteria</taxon>
        <taxon>Bacillati</taxon>
        <taxon>Actinomycetota</taxon>
        <taxon>Actinomycetes</taxon>
        <taxon>Kitasatosporales</taxon>
        <taxon>Streptomycetaceae</taxon>
        <taxon>Kitasatospora</taxon>
    </lineage>
</organism>
<keyword evidence="2" id="KW-1185">Reference proteome</keyword>
<reference evidence="1 2" key="1">
    <citation type="submission" date="2020-08" db="EMBL/GenBank/DDBJ databases">
        <title>Sequencing the genomes of 1000 actinobacteria strains.</title>
        <authorList>
            <person name="Klenk H.-P."/>
        </authorList>
    </citation>
    <scope>NUCLEOTIDE SEQUENCE [LARGE SCALE GENOMIC DNA]</scope>
    <source>
        <strain evidence="1 2">DSM 44786</strain>
    </source>
</reference>
<gene>
    <name evidence="1" type="ORF">F4556_006090</name>
</gene>
<name>A0A7W7SHF7_9ACTN</name>
<dbReference type="EMBL" id="JACHJR010000001">
    <property type="protein sequence ID" value="MBB4950555.1"/>
    <property type="molecule type" value="Genomic_DNA"/>
</dbReference>
<evidence type="ECO:0000313" key="1">
    <source>
        <dbReference type="EMBL" id="MBB4950555.1"/>
    </source>
</evidence>
<proteinExistence type="predicted"/>
<evidence type="ECO:0008006" key="3">
    <source>
        <dbReference type="Google" id="ProtNLM"/>
    </source>
</evidence>
<sequence length="59" mass="6925">MDEQEYVGLGQDQAERLAAEQGWRVVRVLAPEAMITMEYREDRLNLTVRDGRVERCWQG</sequence>
<dbReference type="Proteomes" id="UP000573327">
    <property type="component" value="Unassembled WGS sequence"/>
</dbReference>
<dbReference type="Gene3D" id="3.30.10.10">
    <property type="entry name" value="Trypsin Inhibitor V, subunit A"/>
    <property type="match status" value="1"/>
</dbReference>
<dbReference type="AlphaFoldDB" id="A0A7W7SHF7"/>
<evidence type="ECO:0000313" key="2">
    <source>
        <dbReference type="Proteomes" id="UP000573327"/>
    </source>
</evidence>
<protein>
    <recommendedName>
        <fullName evidence="3">Proteinase inhibitor I78</fullName>
    </recommendedName>
</protein>
<accession>A0A7W7SHF7</accession>
<comment type="caution">
    <text evidence="1">The sequence shown here is derived from an EMBL/GenBank/DDBJ whole genome shotgun (WGS) entry which is preliminary data.</text>
</comment>
<dbReference type="InterPro" id="IPR021719">
    <property type="entry name" value="Prot_inh_I78"/>
</dbReference>
<dbReference type="Pfam" id="PF11720">
    <property type="entry name" value="Inhibitor_I78"/>
    <property type="match status" value="1"/>
</dbReference>
<dbReference type="RefSeq" id="WP_184921809.1">
    <property type="nucleotide sequence ID" value="NZ_JACHJR010000001.1"/>
</dbReference>